<feature type="compositionally biased region" description="Gly residues" evidence="1">
    <location>
        <begin position="1"/>
        <end position="12"/>
    </location>
</feature>
<evidence type="ECO:0000256" key="1">
    <source>
        <dbReference type="SAM" id="MobiDB-lite"/>
    </source>
</evidence>
<name>A0A150TDQ7_SORCE</name>
<comment type="caution">
    <text evidence="2">The sequence shown here is derived from an EMBL/GenBank/DDBJ whole genome shotgun (WGS) entry which is preliminary data.</text>
</comment>
<reference evidence="2 3" key="1">
    <citation type="submission" date="2014-02" db="EMBL/GenBank/DDBJ databases">
        <title>The small core and large imbalanced accessory genome model reveals a collaborative survival strategy of Sorangium cellulosum strains in nature.</title>
        <authorList>
            <person name="Han K."/>
            <person name="Peng R."/>
            <person name="Blom J."/>
            <person name="Li Y.-Z."/>
        </authorList>
    </citation>
    <scope>NUCLEOTIDE SEQUENCE [LARGE SCALE GENOMIC DNA]</scope>
    <source>
        <strain evidence="2 3">So0007-03</strain>
    </source>
</reference>
<organism evidence="2 3">
    <name type="scientific">Sorangium cellulosum</name>
    <name type="common">Polyangium cellulosum</name>
    <dbReference type="NCBI Taxonomy" id="56"/>
    <lineage>
        <taxon>Bacteria</taxon>
        <taxon>Pseudomonadati</taxon>
        <taxon>Myxococcota</taxon>
        <taxon>Polyangia</taxon>
        <taxon>Polyangiales</taxon>
        <taxon>Polyangiaceae</taxon>
        <taxon>Sorangium</taxon>
    </lineage>
</organism>
<feature type="region of interest" description="Disordered" evidence="1">
    <location>
        <begin position="1"/>
        <end position="20"/>
    </location>
</feature>
<dbReference type="InterPro" id="IPR009003">
    <property type="entry name" value="Peptidase_S1_PA"/>
</dbReference>
<dbReference type="Pfam" id="PF13365">
    <property type="entry name" value="Trypsin_2"/>
    <property type="match status" value="1"/>
</dbReference>
<dbReference type="AlphaFoldDB" id="A0A150TDQ7"/>
<gene>
    <name evidence="2" type="ORF">BE21_04960</name>
</gene>
<protein>
    <recommendedName>
        <fullName evidence="4">Serine protease</fullName>
    </recommendedName>
</protein>
<accession>A0A150TDQ7</accession>
<dbReference type="SUPFAM" id="SSF50494">
    <property type="entry name" value="Trypsin-like serine proteases"/>
    <property type="match status" value="1"/>
</dbReference>
<evidence type="ECO:0000313" key="2">
    <source>
        <dbReference type="EMBL" id="KYG02792.1"/>
    </source>
</evidence>
<sequence length="484" mass="51327">GEAGAGGSGPGDGESELLSGRDEASAPFRAVGRLSGGLGSGACTAFLVDPAGRPEAPAHVLTNAHCTHEWTAEAAANAVFVDTEATPELRMIFNYFRDTEGAQVEVPAKAIRYATMKGTDLAVVELDTTIGALAERGVVALGLAPSAPPPGGRVSVVGAPQLDVEFLRRARCSEEGTFDIVEYRWHWFGAHRNRCADIANGSSGSPVLDEAQRVYAVVNTTTLGSPPDGDCFLGRPCEVGAPPGVSVEGASYAVDVTGVSACFGDDGRFALDREGCALDAGRALDVLTYPAPRERPSDPATGATNTWEVTLGARDALGFFRYKLGRAGEVDCRRQEGYSAPLKLDSQDLSAIALPEAEGVHLLCALAGPTATPDAAWQPLSFPTVVLTTIDTTPPSRRPALSRGGDAAEGLRVEPIFSLPEHADFEYRFGPPDTTDCDDPAAEWRRYRRIPIFLDPRDLPARFCVRPTDWVGNVGEPFDYLLPE</sequence>
<dbReference type="Gene3D" id="2.40.10.10">
    <property type="entry name" value="Trypsin-like serine proteases"/>
    <property type="match status" value="2"/>
</dbReference>
<dbReference type="InterPro" id="IPR043504">
    <property type="entry name" value="Peptidase_S1_PA_chymotrypsin"/>
</dbReference>
<evidence type="ECO:0008006" key="4">
    <source>
        <dbReference type="Google" id="ProtNLM"/>
    </source>
</evidence>
<proteinExistence type="predicted"/>
<dbReference type="Proteomes" id="UP000075502">
    <property type="component" value="Unassembled WGS sequence"/>
</dbReference>
<evidence type="ECO:0000313" key="3">
    <source>
        <dbReference type="Proteomes" id="UP000075502"/>
    </source>
</evidence>
<dbReference type="EMBL" id="JEME01002929">
    <property type="protein sequence ID" value="KYG02792.1"/>
    <property type="molecule type" value="Genomic_DNA"/>
</dbReference>
<feature type="non-terminal residue" evidence="2">
    <location>
        <position position="1"/>
    </location>
</feature>